<evidence type="ECO:0008006" key="6">
    <source>
        <dbReference type="Google" id="ProtNLM"/>
    </source>
</evidence>
<dbReference type="InterPro" id="IPR003591">
    <property type="entry name" value="Leu-rich_rpt_typical-subtyp"/>
</dbReference>
<dbReference type="GO" id="GO:0005737">
    <property type="term" value="C:cytoplasm"/>
    <property type="evidence" value="ECO:0007669"/>
    <property type="project" value="TreeGrafter"/>
</dbReference>
<dbReference type="Proteomes" id="UP000232875">
    <property type="component" value="Unassembled WGS sequence"/>
</dbReference>
<dbReference type="Pfam" id="PF13855">
    <property type="entry name" value="LRR_8"/>
    <property type="match status" value="1"/>
</dbReference>
<proteinExistence type="predicted"/>
<accession>A0A2N1JE86</accession>
<keyword evidence="2" id="KW-0677">Repeat</keyword>
<dbReference type="SMART" id="SM00369">
    <property type="entry name" value="LRR_TYP"/>
    <property type="match status" value="4"/>
</dbReference>
<evidence type="ECO:0000256" key="3">
    <source>
        <dbReference type="SAM" id="MobiDB-lite"/>
    </source>
</evidence>
<protein>
    <recommendedName>
        <fullName evidence="6">L domain-like protein</fullName>
    </recommendedName>
</protein>
<dbReference type="EMBL" id="KZ454988">
    <property type="protein sequence ID" value="PKI84858.1"/>
    <property type="molecule type" value="Genomic_DNA"/>
</dbReference>
<keyword evidence="1" id="KW-0433">Leucine-rich repeat</keyword>
<feature type="compositionally biased region" description="Basic and acidic residues" evidence="3">
    <location>
        <begin position="340"/>
        <end position="350"/>
    </location>
</feature>
<dbReference type="PANTHER" id="PTHR48051">
    <property type="match status" value="1"/>
</dbReference>
<evidence type="ECO:0000313" key="4">
    <source>
        <dbReference type="EMBL" id="PKI84858.1"/>
    </source>
</evidence>
<dbReference type="STRING" id="2020962.A0A2N1JE86"/>
<keyword evidence="5" id="KW-1185">Reference proteome</keyword>
<gene>
    <name evidence="4" type="ORF">MVES_001274</name>
</gene>
<dbReference type="PANTHER" id="PTHR48051:SF46">
    <property type="entry name" value="LEUCINE RICH REPEAT-CONTAINING DOMAIN PROTEIN"/>
    <property type="match status" value="1"/>
</dbReference>
<feature type="compositionally biased region" description="Low complexity" evidence="3">
    <location>
        <begin position="311"/>
        <end position="329"/>
    </location>
</feature>
<feature type="compositionally biased region" description="Basic and acidic residues" evidence="3">
    <location>
        <begin position="363"/>
        <end position="383"/>
    </location>
</feature>
<evidence type="ECO:0000313" key="5">
    <source>
        <dbReference type="Proteomes" id="UP000232875"/>
    </source>
</evidence>
<feature type="region of interest" description="Disordered" evidence="3">
    <location>
        <begin position="303"/>
        <end position="428"/>
    </location>
</feature>
<dbReference type="AlphaFoldDB" id="A0A2N1JE86"/>
<dbReference type="InterPro" id="IPR050216">
    <property type="entry name" value="LRR_domain-containing"/>
</dbReference>
<dbReference type="OrthoDB" id="1517790at2759"/>
<organism evidence="4 5">
    <name type="scientific">Malassezia vespertilionis</name>
    <dbReference type="NCBI Taxonomy" id="2020962"/>
    <lineage>
        <taxon>Eukaryota</taxon>
        <taxon>Fungi</taxon>
        <taxon>Dikarya</taxon>
        <taxon>Basidiomycota</taxon>
        <taxon>Ustilaginomycotina</taxon>
        <taxon>Malasseziomycetes</taxon>
        <taxon>Malasseziales</taxon>
        <taxon>Malasseziaceae</taxon>
        <taxon>Malassezia</taxon>
    </lineage>
</organism>
<dbReference type="SUPFAM" id="SSF52058">
    <property type="entry name" value="L domain-like"/>
    <property type="match status" value="1"/>
</dbReference>
<dbReference type="Gene3D" id="3.80.10.10">
    <property type="entry name" value="Ribonuclease Inhibitor"/>
    <property type="match status" value="2"/>
</dbReference>
<reference evidence="4 5" key="1">
    <citation type="submission" date="2017-10" db="EMBL/GenBank/DDBJ databases">
        <title>A novel species of cold-tolerant Malassezia isolated from bats.</title>
        <authorList>
            <person name="Lorch J.M."/>
            <person name="Palmer J.M."/>
            <person name="Vanderwolf K.J."/>
            <person name="Schmidt K.Z."/>
            <person name="Verant M.L."/>
            <person name="Weller T.J."/>
            <person name="Blehert D.S."/>
        </authorList>
    </citation>
    <scope>NUCLEOTIDE SEQUENCE [LARGE SCALE GENOMIC DNA]</scope>
    <source>
        <strain evidence="4 5">NWHC:44797-103</strain>
    </source>
</reference>
<feature type="compositionally biased region" description="Basic residues" evidence="3">
    <location>
        <begin position="351"/>
        <end position="362"/>
    </location>
</feature>
<name>A0A2N1JE86_9BASI</name>
<evidence type="ECO:0000256" key="1">
    <source>
        <dbReference type="ARBA" id="ARBA00022614"/>
    </source>
</evidence>
<dbReference type="InterPro" id="IPR032675">
    <property type="entry name" value="LRR_dom_sf"/>
</dbReference>
<evidence type="ECO:0000256" key="2">
    <source>
        <dbReference type="ARBA" id="ARBA00022737"/>
    </source>
</evidence>
<feature type="compositionally biased region" description="Low complexity" evidence="3">
    <location>
        <begin position="407"/>
        <end position="416"/>
    </location>
</feature>
<dbReference type="InterPro" id="IPR001611">
    <property type="entry name" value="Leu-rich_rpt"/>
</dbReference>
<feature type="compositionally biased region" description="Basic residues" evidence="3">
    <location>
        <begin position="384"/>
        <end position="395"/>
    </location>
</feature>
<sequence length="458" mass="49319">MDDAPILERAALSLAGHALPSTRALAKTLAQFAVLHKLDVANMQSSPDAPQGLQNLQWLVRACALSNKHAKTSGDRPLAARLTWLNLAHNTAFGTDVDATEGLDLLTALHVLNISHCALRTWPAGIAAMASLKALVLSHNALQALPPVFPHLAELNTLVLSNNQLRALPPSLPASLPALKKVSISHNALEDGSALPDFSVCRHLREVRMAGNSKLGSVPRHILRWGRGIDGRGPGLALLDVGDCGLATWQSIAPLLVPDADVKGLTNLCLQGNRVALQEGYKEKMRAAHPRLHILDNARLEMKQEHRSAPPKDTGTPPKDTGTPPKDTGMPPAATSAQKRALDVQRDDPKKVRKRSGRGAKKPRSEEETHARATPRMDADANTRAKKTRRKKKGAHAVELDMQTDVPQAPQRAARAPPSPSAETGHATGIVDVIDIRRAEQKAPLDFLAKRDTELGGW</sequence>